<evidence type="ECO:0000313" key="1">
    <source>
        <dbReference type="EMBL" id="KAJ1677084.1"/>
    </source>
</evidence>
<name>A0ACC1HKQ8_9FUNG</name>
<dbReference type="Proteomes" id="UP001145114">
    <property type="component" value="Unassembled WGS sequence"/>
</dbReference>
<dbReference type="EMBL" id="JAMZIH010003010">
    <property type="protein sequence ID" value="KAJ1677084.1"/>
    <property type="molecule type" value="Genomic_DNA"/>
</dbReference>
<feature type="non-terminal residue" evidence="1">
    <location>
        <position position="1"/>
    </location>
</feature>
<sequence>FKIRWDPGGNYLAAPGRAHDIQLIKRGTWRTAVTLKGGHTGSVTHLAWSPSGSYIASIAAEDSRLVVWDHTIPDPILTHEHSSPLCQVDWHPHANILAFTSQMGSAFVWDDILPKNLPSPHLPLSSDGKRTTKVSTPFTADGHNALTPIDDLFNDDKDRRSHQAVDDTDNDALNYDIGDDGESIGDEDDDGYGRDDGDPLGGFVVEDGIKGYSEPPAQWVPPKHVKVSAFQPGSTPAIHGRRYLALNLIGSVVTIEQDTEHNIIEIDFYDKSAHRDIHFRDTNKFSMASLSNQGCLFAAKSRQTGKGADGNNDDPDHRPSFLSYRAYSSWSAVSNWM</sequence>
<comment type="caution">
    <text evidence="1">The sequence shown here is derived from an EMBL/GenBank/DDBJ whole genome shotgun (WGS) entry which is preliminary data.</text>
</comment>
<proteinExistence type="predicted"/>
<feature type="non-terminal residue" evidence="1">
    <location>
        <position position="337"/>
    </location>
</feature>
<keyword evidence="2" id="KW-1185">Reference proteome</keyword>
<evidence type="ECO:0000313" key="2">
    <source>
        <dbReference type="Proteomes" id="UP001145114"/>
    </source>
</evidence>
<organism evidence="1 2">
    <name type="scientific">Spiromyces aspiralis</name>
    <dbReference type="NCBI Taxonomy" id="68401"/>
    <lineage>
        <taxon>Eukaryota</taxon>
        <taxon>Fungi</taxon>
        <taxon>Fungi incertae sedis</taxon>
        <taxon>Zoopagomycota</taxon>
        <taxon>Kickxellomycotina</taxon>
        <taxon>Kickxellomycetes</taxon>
        <taxon>Kickxellales</taxon>
        <taxon>Kickxellaceae</taxon>
        <taxon>Spiromyces</taxon>
    </lineage>
</organism>
<protein>
    <submittedName>
        <fullName evidence="1">DNA polymerase alpha accessory factor Mcl1</fullName>
    </submittedName>
</protein>
<reference evidence="1" key="1">
    <citation type="submission" date="2022-06" db="EMBL/GenBank/DDBJ databases">
        <title>Phylogenomic reconstructions and comparative analyses of Kickxellomycotina fungi.</title>
        <authorList>
            <person name="Reynolds N.K."/>
            <person name="Stajich J.E."/>
            <person name="Barry K."/>
            <person name="Grigoriev I.V."/>
            <person name="Crous P."/>
            <person name="Smith M.E."/>
        </authorList>
    </citation>
    <scope>NUCLEOTIDE SEQUENCE</scope>
    <source>
        <strain evidence="1">RSA 2271</strain>
    </source>
</reference>
<accession>A0ACC1HKQ8</accession>
<gene>
    <name evidence="1" type="primary">mcl1_2</name>
    <name evidence="1" type="ORF">EV182_006911</name>
</gene>